<evidence type="ECO:0000256" key="2">
    <source>
        <dbReference type="SAM" id="SignalP"/>
    </source>
</evidence>
<organism evidence="3 4">
    <name type="scientific">Dimargaris cristalligena</name>
    <dbReference type="NCBI Taxonomy" id="215637"/>
    <lineage>
        <taxon>Eukaryota</taxon>
        <taxon>Fungi</taxon>
        <taxon>Fungi incertae sedis</taxon>
        <taxon>Zoopagomycota</taxon>
        <taxon>Kickxellomycotina</taxon>
        <taxon>Dimargaritomycetes</taxon>
        <taxon>Dimargaritales</taxon>
        <taxon>Dimargaritaceae</taxon>
        <taxon>Dimargaris</taxon>
    </lineage>
</organism>
<dbReference type="AlphaFoldDB" id="A0A4P9ZLQ6"/>
<protein>
    <submittedName>
        <fullName evidence="3">Uncharacterized protein</fullName>
    </submittedName>
</protein>
<feature type="chain" id="PRO_5020418442" evidence="2">
    <location>
        <begin position="20"/>
        <end position="305"/>
    </location>
</feature>
<proteinExistence type="predicted"/>
<sequence length="305" mass="33297">MARHTLIWLLVMCQDYTQSSSTDNLVHISSDKAVHRKLMTNQNGYSSFQFADKALSPPVDPKYGEPTQLPTPSQPIAEISITKTHHSLPGFAESFGSIWSTVDGIDQQGPSFIDKYPAYYKHQFGTKLPTYVRSGPSSPNRSAKPNSEMDSASLTDRPFNETVGDFDPPGTSQIACLTSYLSTRKYPSPAEKFLGLLATGVVKLNSSGELIISGRHVDVAERIVRVFRKSPGMALNKSVELCKYISQVAFPGPQNTPGTLVEDRIRGSDNIGSGRVVNTGAKDGGIVDQVRTHHRFTFNISTGVC</sequence>
<dbReference type="Proteomes" id="UP000268162">
    <property type="component" value="Unassembled WGS sequence"/>
</dbReference>
<feature type="compositionally biased region" description="Polar residues" evidence="1">
    <location>
        <begin position="135"/>
        <end position="154"/>
    </location>
</feature>
<evidence type="ECO:0000256" key="1">
    <source>
        <dbReference type="SAM" id="MobiDB-lite"/>
    </source>
</evidence>
<accession>A0A4P9ZLQ6</accession>
<feature type="region of interest" description="Disordered" evidence="1">
    <location>
        <begin position="130"/>
        <end position="167"/>
    </location>
</feature>
<gene>
    <name evidence="3" type="ORF">BJ085DRAFT_28249</name>
</gene>
<dbReference type="EMBL" id="ML003369">
    <property type="protein sequence ID" value="RKP34083.1"/>
    <property type="molecule type" value="Genomic_DNA"/>
</dbReference>
<feature type="signal peptide" evidence="2">
    <location>
        <begin position="1"/>
        <end position="19"/>
    </location>
</feature>
<keyword evidence="2" id="KW-0732">Signal</keyword>
<evidence type="ECO:0000313" key="4">
    <source>
        <dbReference type="Proteomes" id="UP000268162"/>
    </source>
</evidence>
<keyword evidence="4" id="KW-1185">Reference proteome</keyword>
<evidence type="ECO:0000313" key="3">
    <source>
        <dbReference type="EMBL" id="RKP34083.1"/>
    </source>
</evidence>
<reference evidence="4" key="1">
    <citation type="journal article" date="2018" name="Nat. Microbiol.">
        <title>Leveraging single-cell genomics to expand the fungal tree of life.</title>
        <authorList>
            <person name="Ahrendt S.R."/>
            <person name="Quandt C.A."/>
            <person name="Ciobanu D."/>
            <person name="Clum A."/>
            <person name="Salamov A."/>
            <person name="Andreopoulos B."/>
            <person name="Cheng J.F."/>
            <person name="Woyke T."/>
            <person name="Pelin A."/>
            <person name="Henrissat B."/>
            <person name="Reynolds N.K."/>
            <person name="Benny G.L."/>
            <person name="Smith M.E."/>
            <person name="James T.Y."/>
            <person name="Grigoriev I.V."/>
        </authorList>
    </citation>
    <scope>NUCLEOTIDE SEQUENCE [LARGE SCALE GENOMIC DNA]</scope>
    <source>
        <strain evidence="4">RSA 468</strain>
    </source>
</reference>
<name>A0A4P9ZLQ6_9FUNG</name>